<feature type="domain" description="PFL" evidence="5">
    <location>
        <begin position="1"/>
        <end position="620"/>
    </location>
</feature>
<dbReference type="InterPro" id="IPR004184">
    <property type="entry name" value="PFL_dom"/>
</dbReference>
<dbReference type="Pfam" id="PF01228">
    <property type="entry name" value="Gly_radical"/>
    <property type="match status" value="1"/>
</dbReference>
<dbReference type="PROSITE" id="PS51554">
    <property type="entry name" value="PFL"/>
    <property type="match status" value="1"/>
</dbReference>
<dbReference type="PROSITE" id="PS51149">
    <property type="entry name" value="GLY_RADICAL_2"/>
    <property type="match status" value="1"/>
</dbReference>
<dbReference type="Proteomes" id="UP001652432">
    <property type="component" value="Unassembled WGS sequence"/>
</dbReference>
<evidence type="ECO:0000313" key="7">
    <source>
        <dbReference type="Proteomes" id="UP001652432"/>
    </source>
</evidence>
<dbReference type="EMBL" id="JAOQKJ010000001">
    <property type="protein sequence ID" value="MCU6743200.1"/>
    <property type="molecule type" value="Genomic_DNA"/>
</dbReference>
<dbReference type="InterPro" id="IPR051215">
    <property type="entry name" value="GRE"/>
</dbReference>
<name>A0ABT2SYX2_9FIRM</name>
<keyword evidence="2" id="KW-0456">Lyase</keyword>
<proteinExistence type="predicted"/>
<dbReference type="Gene3D" id="3.20.70.20">
    <property type="match status" value="1"/>
</dbReference>
<dbReference type="Pfam" id="PF02901">
    <property type="entry name" value="PFL-like"/>
    <property type="match status" value="1"/>
</dbReference>
<reference evidence="6 7" key="1">
    <citation type="journal article" date="2021" name="ISME Commun">
        <title>Automated analysis of genomic sequences facilitates high-throughput and comprehensive description of bacteria.</title>
        <authorList>
            <person name="Hitch T.C.A."/>
        </authorList>
    </citation>
    <scope>NUCLEOTIDE SEQUENCE [LARGE SCALE GENOMIC DNA]</scope>
    <source>
        <strain evidence="6 7">Sanger_18</strain>
    </source>
</reference>
<evidence type="ECO:0000256" key="1">
    <source>
        <dbReference type="ARBA" id="ARBA00022818"/>
    </source>
</evidence>
<keyword evidence="7" id="KW-1185">Reference proteome</keyword>
<evidence type="ECO:0000256" key="3">
    <source>
        <dbReference type="PROSITE-ProRule" id="PRU00493"/>
    </source>
</evidence>
<evidence type="ECO:0000256" key="2">
    <source>
        <dbReference type="ARBA" id="ARBA00023239"/>
    </source>
</evidence>
<dbReference type="PANTHER" id="PTHR43641:SF2">
    <property type="entry name" value="DEHYDRATASE YBIW-RELATED"/>
    <property type="match status" value="1"/>
</dbReference>
<comment type="caution">
    <text evidence="6">The sequence shown here is derived from an EMBL/GenBank/DDBJ whole genome shotgun (WGS) entry which is preliminary data.</text>
</comment>
<gene>
    <name evidence="6" type="ORF">OCV77_01535</name>
</gene>
<protein>
    <submittedName>
        <fullName evidence="6">Uncharacterized protein</fullName>
    </submittedName>
</protein>
<dbReference type="PANTHER" id="PTHR43641">
    <property type="entry name" value="FORMATE ACETYLTRANSFERASE 3-RELATED"/>
    <property type="match status" value="1"/>
</dbReference>
<evidence type="ECO:0000259" key="4">
    <source>
        <dbReference type="PROSITE" id="PS51149"/>
    </source>
</evidence>
<feature type="modified residue" description="Glycine radical" evidence="3">
    <location>
        <position position="720"/>
    </location>
</feature>
<keyword evidence="1 3" id="KW-0556">Organic radical</keyword>
<evidence type="ECO:0000313" key="6">
    <source>
        <dbReference type="EMBL" id="MCU6743200.1"/>
    </source>
</evidence>
<dbReference type="InterPro" id="IPR001150">
    <property type="entry name" value="Gly_radical"/>
</dbReference>
<feature type="domain" description="Glycine radical" evidence="4">
    <location>
        <begin position="627"/>
        <end position="744"/>
    </location>
</feature>
<accession>A0ABT2SYX2</accession>
<organism evidence="6 7">
    <name type="scientific">Suilimivivens aceti</name>
    <dbReference type="NCBI Taxonomy" id="2981774"/>
    <lineage>
        <taxon>Bacteria</taxon>
        <taxon>Bacillati</taxon>
        <taxon>Bacillota</taxon>
        <taxon>Clostridia</taxon>
        <taxon>Lachnospirales</taxon>
        <taxon>Lachnospiraceae</taxon>
        <taxon>Suilimivivens</taxon>
    </lineage>
</organism>
<sequence>MNRKHIQDTFDYFLHFTEIYRTNENKYLREARILKLQIPHILQDFQKGDLLAGSIHHTFIGFSPQYGGKYIYFFEEDQARKLLDDNREFLSRIDEIEAAIAYWHTERTLYKLNDRFASKHGHLDPYQKAVHRLGEEGRLGVSSIPDGRLALTIPDLDKLLQLGLHHLYEEVALKDQTDPFIQALLITITTVEDAIDFYKYQLCSLLEKDPDNTELRRIYADLSRIRYQKPNTFLEALQLFWIYAVISDLMNYGRMDIYLGDFYAADLQQGIIDEETAISYLTDLYGKIRRIGKIHDARIILGGLGRRNPQNADQLALLLMETTRRTKEVIPQLTLRCYEGMNQTVFDKALQVNAEGCSFPILYSDDTNIPAIQKAFQVNLDDAMSYIPAGCGEYILEGRSVGTPNSSLNLLKALELALHHGRDMYYQVQAGPDTGAVEDFATFEDLWDAFTAQIDPELTLVAFAEKDCYDIIAENAGCLHLSLLMHDCLEKGKPLLEGGVRYFHGMTEIMGMISAADSLTAIKTLVYDRQIMSLKQLVSILDANFEGYEKERRLMQSCPKYGNDNDEADRMAIRVFNYIAKASLALTDQTGLDKYMMVSVNNSESAVWGNVTMASACGRKNGEALANANGASIGCDRSGATALLNSMRKFDHSLHAGVINNIRFTKELFTDQFDKMKQLIQAFFMNNGSQLNLMVIGKDDLIKAKEHPEKYQNLIVRIGGFSARFVELDPIVQEEIIRRTTFAS</sequence>
<evidence type="ECO:0000259" key="5">
    <source>
        <dbReference type="PROSITE" id="PS51554"/>
    </source>
</evidence>
<dbReference type="RefSeq" id="WP_262572675.1">
    <property type="nucleotide sequence ID" value="NZ_JAOQKJ010000001.1"/>
</dbReference>
<dbReference type="SUPFAM" id="SSF51998">
    <property type="entry name" value="PFL-like glycyl radical enzymes"/>
    <property type="match status" value="1"/>
</dbReference>